<keyword evidence="2" id="KW-0507">mRNA processing</keyword>
<evidence type="ECO:0000256" key="5">
    <source>
        <dbReference type="ARBA" id="ARBA00023242"/>
    </source>
</evidence>
<evidence type="ECO:0000256" key="2">
    <source>
        <dbReference type="ARBA" id="ARBA00022664"/>
    </source>
</evidence>
<dbReference type="InterPro" id="IPR012677">
    <property type="entry name" value="Nucleotide-bd_a/b_plait_sf"/>
</dbReference>
<dbReference type="CDD" id="cd12647">
    <property type="entry name" value="RRM_UHM_SPF45"/>
    <property type="match status" value="1"/>
</dbReference>
<dbReference type="OrthoDB" id="5411533at2759"/>
<dbReference type="InterPro" id="IPR040052">
    <property type="entry name" value="RBM17"/>
</dbReference>
<comment type="caution">
    <text evidence="10">The sequence shown here is derived from an EMBL/GenBank/DDBJ whole genome shotgun (WGS) entry which is preliminary data.</text>
</comment>
<gene>
    <name evidence="10" type="ORF">G6F64_002582</name>
</gene>
<dbReference type="InterPro" id="IPR000467">
    <property type="entry name" value="G_patch_dom"/>
</dbReference>
<dbReference type="SMART" id="SM00443">
    <property type="entry name" value="G_patch"/>
    <property type="match status" value="1"/>
</dbReference>
<protein>
    <recommendedName>
        <fullName evidence="12">G-patch domain-containing protein</fullName>
    </recommendedName>
</protein>
<dbReference type="Pfam" id="PF01585">
    <property type="entry name" value="G-patch"/>
    <property type="match status" value="1"/>
</dbReference>
<keyword evidence="3 6" id="KW-0694">RNA-binding</keyword>
<name>A0A9P6XFX2_RHIOR</name>
<dbReference type="GO" id="GO:0003723">
    <property type="term" value="F:RNA binding"/>
    <property type="evidence" value="ECO:0007669"/>
    <property type="project" value="UniProtKB-UniRule"/>
</dbReference>
<dbReference type="Pfam" id="PF00076">
    <property type="entry name" value="RRM_1"/>
    <property type="match status" value="1"/>
</dbReference>
<evidence type="ECO:0000256" key="3">
    <source>
        <dbReference type="ARBA" id="ARBA00022884"/>
    </source>
</evidence>
<feature type="region of interest" description="Disordered" evidence="7">
    <location>
        <begin position="164"/>
        <end position="269"/>
    </location>
</feature>
<accession>A0A9P6XFX2</accession>
<keyword evidence="11" id="KW-1185">Reference proteome</keyword>
<evidence type="ECO:0000313" key="10">
    <source>
        <dbReference type="EMBL" id="KAG1313000.1"/>
    </source>
</evidence>
<dbReference type="SUPFAM" id="SSF54928">
    <property type="entry name" value="RNA-binding domain, RBD"/>
    <property type="match status" value="1"/>
</dbReference>
<comment type="subcellular location">
    <subcellularLocation>
        <location evidence="1">Nucleus</location>
    </subcellularLocation>
</comment>
<dbReference type="InterPro" id="IPR034653">
    <property type="entry name" value="SPF45_RRM"/>
</dbReference>
<proteinExistence type="predicted"/>
<dbReference type="SMART" id="SM00360">
    <property type="entry name" value="RRM"/>
    <property type="match status" value="1"/>
</dbReference>
<reference evidence="10" key="1">
    <citation type="journal article" date="2020" name="Microb. Genom.">
        <title>Genetic diversity of clinical and environmental Mucorales isolates obtained from an investigation of mucormycosis cases among solid organ transplant recipients.</title>
        <authorList>
            <person name="Nguyen M.H."/>
            <person name="Kaul D."/>
            <person name="Muto C."/>
            <person name="Cheng S.J."/>
            <person name="Richter R.A."/>
            <person name="Bruno V.M."/>
            <person name="Liu G."/>
            <person name="Beyhan S."/>
            <person name="Sundermann A.J."/>
            <person name="Mounaud S."/>
            <person name="Pasculle A.W."/>
            <person name="Nierman W.C."/>
            <person name="Driscoll E."/>
            <person name="Cumbie R."/>
            <person name="Clancy C.J."/>
            <person name="Dupont C.L."/>
        </authorList>
    </citation>
    <scope>NUCLEOTIDE SEQUENCE</scope>
    <source>
        <strain evidence="10">GL11</strain>
    </source>
</reference>
<feature type="domain" description="G-patch" evidence="9">
    <location>
        <begin position="309"/>
        <end position="355"/>
    </location>
</feature>
<evidence type="ECO:0000256" key="6">
    <source>
        <dbReference type="PROSITE-ProRule" id="PRU00176"/>
    </source>
</evidence>
<organism evidence="10 11">
    <name type="scientific">Rhizopus oryzae</name>
    <name type="common">Mucormycosis agent</name>
    <name type="synonym">Rhizopus arrhizus var. delemar</name>
    <dbReference type="NCBI Taxonomy" id="64495"/>
    <lineage>
        <taxon>Eukaryota</taxon>
        <taxon>Fungi</taxon>
        <taxon>Fungi incertae sedis</taxon>
        <taxon>Mucoromycota</taxon>
        <taxon>Mucoromycotina</taxon>
        <taxon>Mucoromycetes</taxon>
        <taxon>Mucorales</taxon>
        <taxon>Mucorineae</taxon>
        <taxon>Rhizopodaceae</taxon>
        <taxon>Rhizopus</taxon>
    </lineage>
</organism>
<evidence type="ECO:0000256" key="4">
    <source>
        <dbReference type="ARBA" id="ARBA00023187"/>
    </source>
</evidence>
<dbReference type="GO" id="GO:0071011">
    <property type="term" value="C:precatalytic spliceosome"/>
    <property type="evidence" value="ECO:0007669"/>
    <property type="project" value="TreeGrafter"/>
</dbReference>
<keyword evidence="5" id="KW-0539">Nucleus</keyword>
<dbReference type="PROSITE" id="PS50102">
    <property type="entry name" value="RRM"/>
    <property type="match status" value="1"/>
</dbReference>
<evidence type="ECO:0000256" key="1">
    <source>
        <dbReference type="ARBA" id="ARBA00004123"/>
    </source>
</evidence>
<dbReference type="GO" id="GO:0045292">
    <property type="term" value="P:mRNA cis splicing, via spliceosome"/>
    <property type="evidence" value="ECO:0007669"/>
    <property type="project" value="UniProtKB-UniRule"/>
</dbReference>
<evidence type="ECO:0000256" key="7">
    <source>
        <dbReference type="SAM" id="MobiDB-lite"/>
    </source>
</evidence>
<dbReference type="PANTHER" id="PTHR13288:SF8">
    <property type="entry name" value="SPLICING FACTOR 45"/>
    <property type="match status" value="1"/>
</dbReference>
<feature type="compositionally biased region" description="Basic residues" evidence="7">
    <location>
        <begin position="225"/>
        <end position="238"/>
    </location>
</feature>
<dbReference type="InterPro" id="IPR000504">
    <property type="entry name" value="RRM_dom"/>
</dbReference>
<evidence type="ECO:0000259" key="8">
    <source>
        <dbReference type="PROSITE" id="PS50102"/>
    </source>
</evidence>
<feature type="domain" description="RRM" evidence="8">
    <location>
        <begin position="374"/>
        <end position="460"/>
    </location>
</feature>
<dbReference type="Gene3D" id="3.30.70.330">
    <property type="match status" value="1"/>
</dbReference>
<evidence type="ECO:0000259" key="9">
    <source>
        <dbReference type="PROSITE" id="PS50174"/>
    </source>
</evidence>
<dbReference type="Proteomes" id="UP000716291">
    <property type="component" value="Unassembled WGS sequence"/>
</dbReference>
<dbReference type="InterPro" id="IPR035979">
    <property type="entry name" value="RBD_domain_sf"/>
</dbReference>
<dbReference type="PROSITE" id="PS50174">
    <property type="entry name" value="G_PATCH"/>
    <property type="match status" value="1"/>
</dbReference>
<dbReference type="SMART" id="SM00361">
    <property type="entry name" value="RRM_1"/>
    <property type="match status" value="1"/>
</dbReference>
<dbReference type="PANTHER" id="PTHR13288">
    <property type="entry name" value="SPLICING FACTOR 45 SPF45"/>
    <property type="match status" value="1"/>
</dbReference>
<evidence type="ECO:0008006" key="12">
    <source>
        <dbReference type="Google" id="ProtNLM"/>
    </source>
</evidence>
<sequence length="478" mass="53288">MSFSLYGSLPPSKFEKKSEAAKSTSETKTASTYSLYSSLPPPETSQSTTTTTTTTTIKEASTSTVIEAAPLPTTAPTPKGWSAFNKFRPVLRRPTIQAKPKLNKPVIPVGATVVSVETVSKEKPNNANTSSITIQQETKAVDNIDLGAIPLLSTPDDVNGFRAVQKSKKKGKKKNATNNQPQPIVFNMLEDYDPHRPNDYEQYKEERRELREKQKRQRDWEKKQAYGRHSKSRSRSRSRSPSPEVTRYQDLRSHNKSSSPPPAIPAPASINLNETAEDAYQRRLRLSQQQSKPTEAPHSKLDDERLASAQDIARKVLAKYGWQEGQGLGRDGEGIKEALQVKPIGNGSGVIINKSAQVPIEHEKKDVIKEKASKTILLTNMVGPGEVDDMLQEETAEECSKYGKVERCLIFEVPRGQVPEHKAVRIFVKFSDVESAKRAIQDLNGRFFGGRSVSASYYDTKRFDKLDLAPTKDELLYL</sequence>
<feature type="compositionally biased region" description="Basic residues" evidence="7">
    <location>
        <begin position="165"/>
        <end position="175"/>
    </location>
</feature>
<keyword evidence="4" id="KW-0508">mRNA splicing</keyword>
<dbReference type="FunFam" id="3.30.70.330:FF:000382">
    <property type="entry name" value="G-patch domain-containing protein"/>
    <property type="match status" value="1"/>
</dbReference>
<feature type="compositionally biased region" description="Basic and acidic residues" evidence="7">
    <location>
        <begin position="192"/>
        <end position="224"/>
    </location>
</feature>
<dbReference type="InterPro" id="IPR003954">
    <property type="entry name" value="RRM_euk-type"/>
</dbReference>
<feature type="region of interest" description="Disordered" evidence="7">
    <location>
        <begin position="1"/>
        <end position="81"/>
    </location>
</feature>
<feature type="compositionally biased region" description="Low complexity" evidence="7">
    <location>
        <begin position="21"/>
        <end position="78"/>
    </location>
</feature>
<evidence type="ECO:0000313" key="11">
    <source>
        <dbReference type="Proteomes" id="UP000716291"/>
    </source>
</evidence>
<dbReference type="EMBL" id="JAANQT010000229">
    <property type="protein sequence ID" value="KAG1313000.1"/>
    <property type="molecule type" value="Genomic_DNA"/>
</dbReference>
<dbReference type="AlphaFoldDB" id="A0A9P6XFX2"/>